<evidence type="ECO:0000256" key="1">
    <source>
        <dbReference type="SAM" id="SignalP"/>
    </source>
</evidence>
<name>A0AAD6V756_9AGAR</name>
<evidence type="ECO:0000313" key="2">
    <source>
        <dbReference type="EMBL" id="KAJ7199006.1"/>
    </source>
</evidence>
<accession>A0AAD6V756</accession>
<reference evidence="2" key="1">
    <citation type="submission" date="2023-03" db="EMBL/GenBank/DDBJ databases">
        <title>Massive genome expansion in bonnet fungi (Mycena s.s.) driven by repeated elements and novel gene families across ecological guilds.</title>
        <authorList>
            <consortium name="Lawrence Berkeley National Laboratory"/>
            <person name="Harder C.B."/>
            <person name="Miyauchi S."/>
            <person name="Viragh M."/>
            <person name="Kuo A."/>
            <person name="Thoen E."/>
            <person name="Andreopoulos B."/>
            <person name="Lu D."/>
            <person name="Skrede I."/>
            <person name="Drula E."/>
            <person name="Henrissat B."/>
            <person name="Morin E."/>
            <person name="Kohler A."/>
            <person name="Barry K."/>
            <person name="LaButti K."/>
            <person name="Morin E."/>
            <person name="Salamov A."/>
            <person name="Lipzen A."/>
            <person name="Mereny Z."/>
            <person name="Hegedus B."/>
            <person name="Baldrian P."/>
            <person name="Stursova M."/>
            <person name="Weitz H."/>
            <person name="Taylor A."/>
            <person name="Grigoriev I.V."/>
            <person name="Nagy L.G."/>
            <person name="Martin F."/>
            <person name="Kauserud H."/>
        </authorList>
    </citation>
    <scope>NUCLEOTIDE SEQUENCE</scope>
    <source>
        <strain evidence="2">9144</strain>
    </source>
</reference>
<dbReference type="AlphaFoldDB" id="A0AAD6V756"/>
<feature type="chain" id="PRO_5042058515" evidence="1">
    <location>
        <begin position="22"/>
        <end position="194"/>
    </location>
</feature>
<feature type="signal peptide" evidence="1">
    <location>
        <begin position="1"/>
        <end position="21"/>
    </location>
</feature>
<gene>
    <name evidence="2" type="ORF">GGX14DRAFT_573088</name>
</gene>
<dbReference type="EMBL" id="JARJCW010000070">
    <property type="protein sequence ID" value="KAJ7199006.1"/>
    <property type="molecule type" value="Genomic_DNA"/>
</dbReference>
<organism evidence="2 3">
    <name type="scientific">Mycena pura</name>
    <dbReference type="NCBI Taxonomy" id="153505"/>
    <lineage>
        <taxon>Eukaryota</taxon>
        <taxon>Fungi</taxon>
        <taxon>Dikarya</taxon>
        <taxon>Basidiomycota</taxon>
        <taxon>Agaricomycotina</taxon>
        <taxon>Agaricomycetes</taxon>
        <taxon>Agaricomycetidae</taxon>
        <taxon>Agaricales</taxon>
        <taxon>Marasmiineae</taxon>
        <taxon>Mycenaceae</taxon>
        <taxon>Mycena</taxon>
    </lineage>
</organism>
<keyword evidence="1" id="KW-0732">Signal</keyword>
<protein>
    <submittedName>
        <fullName evidence="2">Uncharacterized protein</fullName>
    </submittedName>
</protein>
<keyword evidence="3" id="KW-1185">Reference proteome</keyword>
<proteinExistence type="predicted"/>
<evidence type="ECO:0000313" key="3">
    <source>
        <dbReference type="Proteomes" id="UP001219525"/>
    </source>
</evidence>
<dbReference type="Proteomes" id="UP001219525">
    <property type="component" value="Unassembled WGS sequence"/>
</dbReference>
<sequence length="194" mass="18960">MRSFSQIAALAVVAFVGLAAAAPVAAPKRQLKSLPTILDELRSNMVPVTDGLNSLTADTATPATLTAFAQQMSDVVSPAVTQISALAGSPVGTILATSDGVLTPTQAAQHLAPVLTAVYGAVNQVSALTSSTGAASTVQPQLNTIAGALDPLLGAVAPLVNGLLAALGPILGPISSTGGGFGFGPALGIVDGVI</sequence>
<comment type="caution">
    <text evidence="2">The sequence shown here is derived from an EMBL/GenBank/DDBJ whole genome shotgun (WGS) entry which is preliminary data.</text>
</comment>